<feature type="compositionally biased region" description="Acidic residues" evidence="9">
    <location>
        <begin position="148"/>
        <end position="164"/>
    </location>
</feature>
<evidence type="ECO:0000256" key="9">
    <source>
        <dbReference type="SAM" id="MobiDB-lite"/>
    </source>
</evidence>
<accession>A0AB40AIS8</accession>
<keyword evidence="5" id="KW-0698">rRNA processing</keyword>
<dbReference type="InterPro" id="IPR007504">
    <property type="entry name" value="H/ACA_rnp_Gar1/Naf1"/>
</dbReference>
<sequence length="674" mass="72706">MVGWRIPAIREAPGQPFLDSVLDFDPVVEWLVDPDLSPMSISNARDAKIEPKEDDVPALHESRVEESELPKEDDVPAVHESRADESEILGSPIDEKMDKVSLNPVINGGSESVASPDEKIKKMEHFEDVLGSEQANGTQGVGLVSKGEEEEVGSESESDEESSSEESSSSSSGEEEDDDGGDEVEEAEEGEIMEDVIVSSDEEGIVMKGPIKSKNEIEDLPPVPPVDVCLEPHHQTLPVGVISSIIGSRVIVEGSEKHNPLSEGSILWITETRSPLGVVDEIFGPVKNPYYIVRYNSDTEIADGVKEGMSVSFVLEFANHVLNDKDIYKKGYDASGENDEEMTDEVEFSDDEKEAEYRRSLRQAKRATGHSMHSNRECGVNKKRNDRKVAGTKKNARAPNLHARAATDQSLPFGPGTHASSGTSSDGNPAFSSGGGAFPMPPTILPAERTGACLNHPLDQSLQHPPNSVWAHSLPPPPPPQQQLNASGPGMLLQQQPNVWPNDMLPQQQLGAWALGVLLQQQQQQQQQQNALAQGFSPLHQLIGLQGGLGGASYPHPQNPALNTYSNAMASQRPFLPQSSPPLGGPWNGGGLLNLPVNPMVTRPFGQTGFGLAQIGPSNAQDPRVFEGQNPAAIRQAGQQPQPFSPGRSSPHGRRPHGRGGRHSFGRGNRARGR</sequence>
<comment type="subcellular location">
    <subcellularLocation>
        <location evidence="1">Nucleus</location>
    </subcellularLocation>
</comment>
<evidence type="ECO:0000256" key="4">
    <source>
        <dbReference type="ARBA" id="ARBA00022517"/>
    </source>
</evidence>
<dbReference type="GO" id="GO:0006364">
    <property type="term" value="P:rRNA processing"/>
    <property type="evidence" value="ECO:0007669"/>
    <property type="project" value="UniProtKB-KW"/>
</dbReference>
<feature type="compositionally biased region" description="Acidic residues" evidence="9">
    <location>
        <begin position="336"/>
        <end position="354"/>
    </location>
</feature>
<dbReference type="InterPro" id="IPR038664">
    <property type="entry name" value="Gar1/Naf1_Cbf5-bd_sf"/>
</dbReference>
<organism evidence="10 11">
    <name type="scientific">Dioscorea cayennensis subsp. rotundata</name>
    <name type="common">White Guinea yam</name>
    <name type="synonym">Dioscorea rotundata</name>
    <dbReference type="NCBI Taxonomy" id="55577"/>
    <lineage>
        <taxon>Eukaryota</taxon>
        <taxon>Viridiplantae</taxon>
        <taxon>Streptophyta</taxon>
        <taxon>Embryophyta</taxon>
        <taxon>Tracheophyta</taxon>
        <taxon>Spermatophyta</taxon>
        <taxon>Magnoliopsida</taxon>
        <taxon>Liliopsida</taxon>
        <taxon>Dioscoreales</taxon>
        <taxon>Dioscoreaceae</taxon>
        <taxon>Dioscorea</taxon>
    </lineage>
</organism>
<dbReference type="InterPro" id="IPR009000">
    <property type="entry name" value="Transl_B-barrel_sf"/>
</dbReference>
<dbReference type="SUPFAM" id="SSF50447">
    <property type="entry name" value="Translation proteins"/>
    <property type="match status" value="1"/>
</dbReference>
<feature type="region of interest" description="Disordered" evidence="9">
    <location>
        <begin position="612"/>
        <end position="674"/>
    </location>
</feature>
<keyword evidence="10" id="KW-1185">Reference proteome</keyword>
<keyword evidence="6" id="KW-0597">Phosphoprotein</keyword>
<dbReference type="PANTHER" id="PTHR31633">
    <property type="entry name" value="H/ACA RIBONUCLEOPROTEIN COMPLEX NON-CORE SUBUNIT NAF1"/>
    <property type="match status" value="1"/>
</dbReference>
<comment type="similarity">
    <text evidence="2">Belongs to the NAF1 family.</text>
</comment>
<evidence type="ECO:0000313" key="10">
    <source>
        <dbReference type="Proteomes" id="UP001515500"/>
    </source>
</evidence>
<evidence type="ECO:0000256" key="6">
    <source>
        <dbReference type="ARBA" id="ARBA00022553"/>
    </source>
</evidence>
<feature type="compositionally biased region" description="Acidic residues" evidence="9">
    <location>
        <begin position="173"/>
        <end position="202"/>
    </location>
</feature>
<dbReference type="GO" id="GO:0003723">
    <property type="term" value="F:RNA binding"/>
    <property type="evidence" value="ECO:0007669"/>
    <property type="project" value="UniProtKB-KW"/>
</dbReference>
<name>A0AB40AIS8_DIOCR</name>
<keyword evidence="7" id="KW-0694">RNA-binding</keyword>
<evidence type="ECO:0000313" key="11">
    <source>
        <dbReference type="RefSeq" id="XP_039114734.1"/>
    </source>
</evidence>
<dbReference type="GO" id="GO:0001522">
    <property type="term" value="P:pseudouridine synthesis"/>
    <property type="evidence" value="ECO:0007669"/>
    <property type="project" value="InterPro"/>
</dbReference>
<feature type="compositionally biased region" description="Basic residues" evidence="9">
    <location>
        <begin position="381"/>
        <end position="396"/>
    </location>
</feature>
<dbReference type="GeneID" id="120250052"/>
<gene>
    <name evidence="11" type="primary">LOC120250052</name>
</gene>
<feature type="compositionally biased region" description="Basic residues" evidence="9">
    <location>
        <begin position="651"/>
        <end position="674"/>
    </location>
</feature>
<evidence type="ECO:0000256" key="3">
    <source>
        <dbReference type="ARBA" id="ARBA00021438"/>
    </source>
</evidence>
<keyword evidence="4" id="KW-0690">Ribosome biogenesis</keyword>
<dbReference type="Gene3D" id="2.40.10.230">
    <property type="entry name" value="Probable tRNA pseudouridine synthase domain"/>
    <property type="match status" value="1"/>
</dbReference>
<evidence type="ECO:0000256" key="8">
    <source>
        <dbReference type="ARBA" id="ARBA00023242"/>
    </source>
</evidence>
<dbReference type="RefSeq" id="XP_039114734.1">
    <property type="nucleotide sequence ID" value="XM_039258800.1"/>
</dbReference>
<reference evidence="11" key="1">
    <citation type="submission" date="2025-08" db="UniProtKB">
        <authorList>
            <consortium name="RefSeq"/>
        </authorList>
    </citation>
    <scope>IDENTIFICATION</scope>
</reference>
<dbReference type="GO" id="GO:0005634">
    <property type="term" value="C:nucleus"/>
    <property type="evidence" value="ECO:0007669"/>
    <property type="project" value="UniProtKB-SubCell"/>
</dbReference>
<dbReference type="GO" id="GO:0000493">
    <property type="term" value="P:box H/ACA snoRNP assembly"/>
    <property type="evidence" value="ECO:0007669"/>
    <property type="project" value="InterPro"/>
</dbReference>
<dbReference type="GO" id="GO:0005732">
    <property type="term" value="C:sno(s)RNA-containing ribonucleoprotein complex"/>
    <property type="evidence" value="ECO:0007669"/>
    <property type="project" value="InterPro"/>
</dbReference>
<feature type="region of interest" description="Disordered" evidence="9">
    <location>
        <begin position="41"/>
        <end position="202"/>
    </location>
</feature>
<evidence type="ECO:0000256" key="1">
    <source>
        <dbReference type="ARBA" id="ARBA00004123"/>
    </source>
</evidence>
<evidence type="ECO:0000256" key="5">
    <source>
        <dbReference type="ARBA" id="ARBA00022552"/>
    </source>
</evidence>
<dbReference type="AlphaFoldDB" id="A0AB40AIS8"/>
<proteinExistence type="inferred from homology"/>
<dbReference type="Pfam" id="PF04410">
    <property type="entry name" value="Gar1"/>
    <property type="match status" value="1"/>
</dbReference>
<evidence type="ECO:0000256" key="7">
    <source>
        <dbReference type="ARBA" id="ARBA00022884"/>
    </source>
</evidence>
<keyword evidence="8" id="KW-0539">Nucleus</keyword>
<dbReference type="PANTHER" id="PTHR31633:SF1">
    <property type="entry name" value="H_ACA RIBONUCLEOPROTEIN COMPLEX NON-CORE SUBUNIT NAF1"/>
    <property type="match status" value="1"/>
</dbReference>
<feature type="compositionally biased region" description="Basic and acidic residues" evidence="9">
    <location>
        <begin position="45"/>
        <end position="85"/>
    </location>
</feature>
<dbReference type="InterPro" id="IPR040309">
    <property type="entry name" value="Naf1"/>
</dbReference>
<protein>
    <recommendedName>
        <fullName evidence="3">H/ACA ribonucleoprotein complex non-core subunit NAF1</fullName>
    </recommendedName>
</protein>
<dbReference type="Proteomes" id="UP001515500">
    <property type="component" value="Chromosome 19"/>
</dbReference>
<feature type="compositionally biased region" description="Basic and acidic residues" evidence="9">
    <location>
        <begin position="116"/>
        <end position="128"/>
    </location>
</feature>
<feature type="region of interest" description="Disordered" evidence="9">
    <location>
        <begin position="332"/>
        <end position="482"/>
    </location>
</feature>
<dbReference type="FunFam" id="2.40.10.230:FF:000002">
    <property type="entry name" value="H/ACA ribonucleoprotein complex non-core subunit NAF1"/>
    <property type="match status" value="1"/>
</dbReference>
<evidence type="ECO:0000256" key="2">
    <source>
        <dbReference type="ARBA" id="ARBA00009801"/>
    </source>
</evidence>
<feature type="compositionally biased region" description="Polar residues" evidence="9">
    <location>
        <begin position="418"/>
        <end position="431"/>
    </location>
</feature>